<evidence type="ECO:0000313" key="1">
    <source>
        <dbReference type="EMBL" id="CAB4806439.1"/>
    </source>
</evidence>
<dbReference type="AlphaFoldDB" id="A0A6J7NLH2"/>
<evidence type="ECO:0000313" key="2">
    <source>
        <dbReference type="EMBL" id="CAB4990794.1"/>
    </source>
</evidence>
<reference evidence="2" key="1">
    <citation type="submission" date="2020-05" db="EMBL/GenBank/DDBJ databases">
        <authorList>
            <person name="Chiriac C."/>
            <person name="Salcher M."/>
            <person name="Ghai R."/>
            <person name="Kavagutti S V."/>
        </authorList>
    </citation>
    <scope>NUCLEOTIDE SEQUENCE</scope>
</reference>
<gene>
    <name evidence="1" type="ORF">UFOPK3026_00842</name>
    <name evidence="2" type="ORF">UFOPK4020_00240</name>
</gene>
<protein>
    <submittedName>
        <fullName evidence="2">Unannotated protein</fullName>
    </submittedName>
</protein>
<sequence>MIFETTVRSNSFDECVHSYEKLAAQFKIKKSVKKSPKKSIKKSLKTFALFSSLVLLVVACSETPRTATNFCRQLAIEAPSIGDPPVTAADVAAMLARYERLSKTAPLVIEDEWKSLTELLAVASRVKSNDPESVQAVIEMAYSTEKESATVAKWTRETCGIDISSGLKVAPTS</sequence>
<dbReference type="EMBL" id="CAFAAP010000119">
    <property type="protein sequence ID" value="CAB4806439.1"/>
    <property type="molecule type" value="Genomic_DNA"/>
</dbReference>
<dbReference type="EMBL" id="CAFBOV010000029">
    <property type="protein sequence ID" value="CAB4990794.1"/>
    <property type="molecule type" value="Genomic_DNA"/>
</dbReference>
<organism evidence="2">
    <name type="scientific">freshwater metagenome</name>
    <dbReference type="NCBI Taxonomy" id="449393"/>
    <lineage>
        <taxon>unclassified sequences</taxon>
        <taxon>metagenomes</taxon>
        <taxon>ecological metagenomes</taxon>
    </lineage>
</organism>
<proteinExistence type="predicted"/>
<name>A0A6J7NLH2_9ZZZZ</name>
<accession>A0A6J7NLH2</accession>